<proteinExistence type="inferred from homology"/>
<keyword evidence="5" id="KW-0997">Cell inner membrane</keyword>
<keyword evidence="3" id="KW-1003">Cell membrane</keyword>
<dbReference type="InterPro" id="IPR022346">
    <property type="entry name" value="T2SS_GspH"/>
</dbReference>
<name>A0A5C1E5N1_9RHOO</name>
<evidence type="ECO:0000256" key="8">
    <source>
        <dbReference type="ARBA" id="ARBA00023136"/>
    </source>
</evidence>
<keyword evidence="14" id="KW-1185">Reference proteome</keyword>
<keyword evidence="6 11" id="KW-0812">Transmembrane</keyword>
<dbReference type="GO" id="GO:0005886">
    <property type="term" value="C:plasma membrane"/>
    <property type="evidence" value="ECO:0007669"/>
    <property type="project" value="UniProtKB-SubCell"/>
</dbReference>
<dbReference type="SUPFAM" id="SSF54523">
    <property type="entry name" value="Pili subunits"/>
    <property type="match status" value="1"/>
</dbReference>
<evidence type="ECO:0000256" key="1">
    <source>
        <dbReference type="ARBA" id="ARBA00004377"/>
    </source>
</evidence>
<dbReference type="AlphaFoldDB" id="A0A5C1E5N1"/>
<comment type="subcellular location">
    <subcellularLocation>
        <location evidence="1">Cell inner membrane</location>
        <topology evidence="1">Single-pass membrane protein</topology>
    </subcellularLocation>
</comment>
<dbReference type="InterPro" id="IPR012902">
    <property type="entry name" value="N_methyl_site"/>
</dbReference>
<feature type="transmembrane region" description="Helical" evidence="11">
    <location>
        <begin position="12"/>
        <end position="37"/>
    </location>
</feature>
<evidence type="ECO:0000259" key="12">
    <source>
        <dbReference type="Pfam" id="PF12019"/>
    </source>
</evidence>
<evidence type="ECO:0000313" key="14">
    <source>
        <dbReference type="Proteomes" id="UP000323671"/>
    </source>
</evidence>
<evidence type="ECO:0000256" key="7">
    <source>
        <dbReference type="ARBA" id="ARBA00022989"/>
    </source>
</evidence>
<evidence type="ECO:0000256" key="2">
    <source>
        <dbReference type="ARBA" id="ARBA00021549"/>
    </source>
</evidence>
<dbReference type="Pfam" id="PF12019">
    <property type="entry name" value="GspH"/>
    <property type="match status" value="1"/>
</dbReference>
<keyword evidence="8 11" id="KW-0472">Membrane</keyword>
<dbReference type="NCBIfam" id="TIGR02532">
    <property type="entry name" value="IV_pilin_GFxxxE"/>
    <property type="match status" value="1"/>
</dbReference>
<evidence type="ECO:0000256" key="3">
    <source>
        <dbReference type="ARBA" id="ARBA00022475"/>
    </source>
</evidence>
<evidence type="ECO:0000256" key="11">
    <source>
        <dbReference type="SAM" id="Phobius"/>
    </source>
</evidence>
<evidence type="ECO:0000256" key="6">
    <source>
        <dbReference type="ARBA" id="ARBA00022692"/>
    </source>
</evidence>
<dbReference type="EMBL" id="CP022579">
    <property type="protein sequence ID" value="QEL64200.1"/>
    <property type="molecule type" value="Genomic_DNA"/>
</dbReference>
<keyword evidence="7 11" id="KW-1133">Transmembrane helix</keyword>
<dbReference type="RefSeq" id="WP_054621589.1">
    <property type="nucleotide sequence ID" value="NZ_CP022579.1"/>
</dbReference>
<dbReference type="PROSITE" id="PS00409">
    <property type="entry name" value="PROKAR_NTER_METHYL"/>
    <property type="match status" value="1"/>
</dbReference>
<keyword evidence="4" id="KW-0488">Methylation</keyword>
<dbReference type="GO" id="GO:0015627">
    <property type="term" value="C:type II protein secretion system complex"/>
    <property type="evidence" value="ECO:0007669"/>
    <property type="project" value="InterPro"/>
</dbReference>
<evidence type="ECO:0000256" key="10">
    <source>
        <dbReference type="ARBA" id="ARBA00030775"/>
    </source>
</evidence>
<reference evidence="13 14" key="1">
    <citation type="submission" date="2017-07" db="EMBL/GenBank/DDBJ databases">
        <title>Complete genome sequence of Oryzomicrobium terrae TPP412.</title>
        <authorList>
            <person name="Chiu L.-W."/>
            <person name="Lo K.-J."/>
            <person name="Tsai Y.-M."/>
            <person name="Lin S.-S."/>
            <person name="Kuo C.-H."/>
            <person name="Liu C.-T."/>
        </authorList>
    </citation>
    <scope>NUCLEOTIDE SEQUENCE [LARGE SCALE GENOMIC DNA]</scope>
    <source>
        <strain evidence="13 14">TPP412</strain>
    </source>
</reference>
<gene>
    <name evidence="13" type="primary">fimT</name>
    <name evidence="13" type="ORF">OTERR_07240</name>
</gene>
<feature type="domain" description="General secretion pathway GspH" evidence="12">
    <location>
        <begin position="49"/>
        <end position="142"/>
    </location>
</feature>
<evidence type="ECO:0000256" key="5">
    <source>
        <dbReference type="ARBA" id="ARBA00022519"/>
    </source>
</evidence>
<evidence type="ECO:0000313" key="13">
    <source>
        <dbReference type="EMBL" id="QEL64200.1"/>
    </source>
</evidence>
<organism evidence="13 14">
    <name type="scientific">Oryzomicrobium terrae</name>
    <dbReference type="NCBI Taxonomy" id="1735038"/>
    <lineage>
        <taxon>Bacteria</taxon>
        <taxon>Pseudomonadati</taxon>
        <taxon>Pseudomonadota</taxon>
        <taxon>Betaproteobacteria</taxon>
        <taxon>Rhodocyclales</taxon>
        <taxon>Rhodocyclaceae</taxon>
        <taxon>Oryzomicrobium</taxon>
    </lineage>
</organism>
<dbReference type="InterPro" id="IPR045584">
    <property type="entry name" value="Pilin-like"/>
</dbReference>
<dbReference type="Pfam" id="PF07963">
    <property type="entry name" value="N_methyl"/>
    <property type="match status" value="1"/>
</dbReference>
<evidence type="ECO:0000256" key="9">
    <source>
        <dbReference type="ARBA" id="ARBA00025772"/>
    </source>
</evidence>
<comment type="similarity">
    <text evidence="9">Belongs to the GSP H family.</text>
</comment>
<dbReference type="GO" id="GO:0015628">
    <property type="term" value="P:protein secretion by the type II secretion system"/>
    <property type="evidence" value="ECO:0007669"/>
    <property type="project" value="InterPro"/>
</dbReference>
<dbReference type="Gene3D" id="3.30.700.10">
    <property type="entry name" value="Glycoprotein, Type 4 Pilin"/>
    <property type="match status" value="1"/>
</dbReference>
<accession>A0A5C1E5N1</accession>
<evidence type="ECO:0000256" key="4">
    <source>
        <dbReference type="ARBA" id="ARBA00022481"/>
    </source>
</evidence>
<dbReference type="KEGG" id="otr:OTERR_07240"/>
<sequence length="173" mass="18161">MLTPFMAPRRNAGFTLIEAMIVVLIMAILAGLAAPSFRQMITNYRVRTTADAIMNGLQLARAEAIRLNTGVTFTLAASGGWTVAVPLPAQTLQTRPAGESGGTMQIASTNDQLSLTFTSTGRVLNFSPATNLSRVTVTAAGSGIDTLQIDVFAGGQSRMCNPAITAANDPRKC</sequence>
<dbReference type="Proteomes" id="UP000323671">
    <property type="component" value="Chromosome"/>
</dbReference>
<protein>
    <recommendedName>
        <fullName evidence="2">Type II secretion system protein H</fullName>
    </recommendedName>
    <alternativeName>
        <fullName evidence="10">General secretion pathway protein H</fullName>
    </alternativeName>
</protein>